<dbReference type="AlphaFoldDB" id="A0A316YVW1"/>
<protein>
    <submittedName>
        <fullName evidence="2">PEBP-like protein</fullName>
    </submittedName>
</protein>
<dbReference type="RefSeq" id="XP_025380519.1">
    <property type="nucleotide sequence ID" value="XM_025520459.1"/>
</dbReference>
<dbReference type="GeneID" id="37042375"/>
<dbReference type="EMBL" id="KZ819634">
    <property type="protein sequence ID" value="PWN93321.1"/>
    <property type="molecule type" value="Genomic_DNA"/>
</dbReference>
<dbReference type="InParanoid" id="A0A316YVW1"/>
<evidence type="ECO:0000313" key="3">
    <source>
        <dbReference type="Proteomes" id="UP000245768"/>
    </source>
</evidence>
<evidence type="ECO:0000256" key="1">
    <source>
        <dbReference type="SAM" id="SignalP"/>
    </source>
</evidence>
<keyword evidence="3" id="KW-1185">Reference proteome</keyword>
<dbReference type="OrthoDB" id="2506647at2759"/>
<reference evidence="2 3" key="1">
    <citation type="journal article" date="2018" name="Mol. Biol. Evol.">
        <title>Broad Genomic Sampling Reveals a Smut Pathogenic Ancestry of the Fungal Clade Ustilaginomycotina.</title>
        <authorList>
            <person name="Kijpornyongpan T."/>
            <person name="Mondo S.J."/>
            <person name="Barry K."/>
            <person name="Sandor L."/>
            <person name="Lee J."/>
            <person name="Lipzen A."/>
            <person name="Pangilinan J."/>
            <person name="LaButti K."/>
            <person name="Hainaut M."/>
            <person name="Henrissat B."/>
            <person name="Grigoriev I.V."/>
            <person name="Spatafora J.W."/>
            <person name="Aime M.C."/>
        </authorList>
    </citation>
    <scope>NUCLEOTIDE SEQUENCE [LARGE SCALE GENOMIC DNA]</scope>
    <source>
        <strain evidence="2 3">MCA 4198</strain>
    </source>
</reference>
<sequence>MLFSKSLLCAVTALAASVSAQSSSSADSQIALAQLSLSAAKLIPNPIKQEYLSLEAALTETFKNGSVDQPGTTLSVGTTSTAPTLKLTIPDSAQSRFNSSTKYTVLTLDPGAPVEPVDKKVVRHFLVNDVPVGSDGTLDVSSGKNVAGWFATAPPLGSGTHRYATLIFRQPSDFNPPASLTTPDKNIVIDFSLSDYVEQAKPGPIVAATFFLQANDNEAKAGSSKSVSAVPTTSVAAASVSQAASSVSASIQNLAGSATATSKSSSGSGSNSASRPLSTHVLAVVLSVAAIAVGAALV</sequence>
<dbReference type="CDD" id="cd00866">
    <property type="entry name" value="PEBP_euk"/>
    <property type="match status" value="1"/>
</dbReference>
<feature type="chain" id="PRO_5016390226" evidence="1">
    <location>
        <begin position="21"/>
        <end position="298"/>
    </location>
</feature>
<dbReference type="InterPro" id="IPR035810">
    <property type="entry name" value="PEBP_euk"/>
</dbReference>
<feature type="signal peptide" evidence="1">
    <location>
        <begin position="1"/>
        <end position="20"/>
    </location>
</feature>
<dbReference type="SUPFAM" id="SSF49777">
    <property type="entry name" value="PEBP-like"/>
    <property type="match status" value="1"/>
</dbReference>
<dbReference type="InterPro" id="IPR008914">
    <property type="entry name" value="PEBP"/>
</dbReference>
<dbReference type="Gene3D" id="3.90.280.10">
    <property type="entry name" value="PEBP-like"/>
    <property type="match status" value="1"/>
</dbReference>
<keyword evidence="1" id="KW-0732">Signal</keyword>
<accession>A0A316YVW1</accession>
<dbReference type="PANTHER" id="PTHR11362:SF140">
    <property type="entry name" value="PEBP-LIKE PROTEIN"/>
    <property type="match status" value="1"/>
</dbReference>
<dbReference type="STRING" id="215250.A0A316YVW1"/>
<name>A0A316YVW1_9BASI</name>
<dbReference type="PANTHER" id="PTHR11362">
    <property type="entry name" value="PHOSPHATIDYLETHANOLAMINE-BINDING PROTEIN"/>
    <property type="match status" value="1"/>
</dbReference>
<dbReference type="Pfam" id="PF01161">
    <property type="entry name" value="PBP"/>
    <property type="match status" value="1"/>
</dbReference>
<gene>
    <name evidence="2" type="ORF">FA10DRAFT_263983</name>
</gene>
<dbReference type="InterPro" id="IPR036610">
    <property type="entry name" value="PEBP-like_sf"/>
</dbReference>
<dbReference type="Proteomes" id="UP000245768">
    <property type="component" value="Unassembled WGS sequence"/>
</dbReference>
<organism evidence="2 3">
    <name type="scientific">Acaromyces ingoldii</name>
    <dbReference type="NCBI Taxonomy" id="215250"/>
    <lineage>
        <taxon>Eukaryota</taxon>
        <taxon>Fungi</taxon>
        <taxon>Dikarya</taxon>
        <taxon>Basidiomycota</taxon>
        <taxon>Ustilaginomycotina</taxon>
        <taxon>Exobasidiomycetes</taxon>
        <taxon>Exobasidiales</taxon>
        <taxon>Cryptobasidiaceae</taxon>
        <taxon>Acaromyces</taxon>
    </lineage>
</organism>
<evidence type="ECO:0000313" key="2">
    <source>
        <dbReference type="EMBL" id="PWN93321.1"/>
    </source>
</evidence>
<proteinExistence type="predicted"/>